<gene>
    <name evidence="3" type="primary">LOC110748524</name>
</gene>
<protein>
    <submittedName>
        <fullName evidence="3">SH3 domain-containing protein 1-like</fullName>
    </submittedName>
</protein>
<name>A0A6P5RQU4_PRUAV</name>
<keyword evidence="2" id="KW-1185">Reference proteome</keyword>
<dbReference type="AlphaFoldDB" id="A0A6P5RQU4"/>
<organism evidence="2 3">
    <name type="scientific">Prunus avium</name>
    <name type="common">Cherry</name>
    <name type="synonym">Cerasus avium</name>
    <dbReference type="NCBI Taxonomy" id="42229"/>
    <lineage>
        <taxon>Eukaryota</taxon>
        <taxon>Viridiplantae</taxon>
        <taxon>Streptophyta</taxon>
        <taxon>Embryophyta</taxon>
        <taxon>Tracheophyta</taxon>
        <taxon>Spermatophyta</taxon>
        <taxon>Magnoliopsida</taxon>
        <taxon>eudicotyledons</taxon>
        <taxon>Gunneridae</taxon>
        <taxon>Pentapetalae</taxon>
        <taxon>rosids</taxon>
        <taxon>fabids</taxon>
        <taxon>Rosales</taxon>
        <taxon>Rosaceae</taxon>
        <taxon>Amygdaloideae</taxon>
        <taxon>Amygdaleae</taxon>
        <taxon>Prunus</taxon>
    </lineage>
</organism>
<feature type="non-terminal residue" evidence="3">
    <location>
        <position position="1"/>
    </location>
</feature>
<keyword evidence="1" id="KW-0812">Transmembrane</keyword>
<dbReference type="SUPFAM" id="SSF103657">
    <property type="entry name" value="BAR/IMD domain-like"/>
    <property type="match status" value="1"/>
</dbReference>
<evidence type="ECO:0000256" key="1">
    <source>
        <dbReference type="SAM" id="Phobius"/>
    </source>
</evidence>
<feature type="transmembrane region" description="Helical" evidence="1">
    <location>
        <begin position="128"/>
        <end position="148"/>
    </location>
</feature>
<keyword evidence="1" id="KW-1133">Transmembrane helix</keyword>
<evidence type="ECO:0000313" key="2">
    <source>
        <dbReference type="Proteomes" id="UP000515124"/>
    </source>
</evidence>
<dbReference type="Proteomes" id="UP000515124">
    <property type="component" value="Unplaced"/>
</dbReference>
<dbReference type="GeneID" id="110748524"/>
<sequence>TPLVIASDFFGSSHNSIEEEREIFLKILGEQVAEPLRAQITGAPLEDARHLTHRYDKLRQEVEAQVAEVLRRRLKSRGSVSAESSVKLQNAEARLIELKSTTVALGREATAAMLSVEEHQQQMTFHKLCTMVLLLIFCENCTCCYILVSTYGYK</sequence>
<accession>A0A6P5RQU4</accession>
<dbReference type="KEGG" id="pavi:110748524"/>
<keyword evidence="1" id="KW-0472">Membrane</keyword>
<evidence type="ECO:0000313" key="3">
    <source>
        <dbReference type="RefSeq" id="XP_021804188.1"/>
    </source>
</evidence>
<dbReference type="InterPro" id="IPR027267">
    <property type="entry name" value="AH/BAR_dom_sf"/>
</dbReference>
<dbReference type="RefSeq" id="XP_021804188.1">
    <property type="nucleotide sequence ID" value="XM_021948496.1"/>
</dbReference>
<proteinExistence type="predicted"/>
<reference evidence="3" key="1">
    <citation type="submission" date="2025-08" db="UniProtKB">
        <authorList>
            <consortium name="RefSeq"/>
        </authorList>
    </citation>
    <scope>IDENTIFICATION</scope>
</reference>